<dbReference type="PANTHER" id="PTHR46390:SF1">
    <property type="entry name" value="MANNOSE-1-PHOSPHATE GUANYLYLTRANSFERASE"/>
    <property type="match status" value="1"/>
</dbReference>
<dbReference type="RefSeq" id="WP_272000081.1">
    <property type="nucleotide sequence ID" value="NZ_JAQNDN010000010.1"/>
</dbReference>
<protein>
    <submittedName>
        <fullName evidence="3">Sugar phosphate nucleotidyltransferase</fullName>
    </submittedName>
</protein>
<dbReference type="InterPro" id="IPR051161">
    <property type="entry name" value="Mannose-6P_isomerase_type2"/>
</dbReference>
<feature type="domain" description="Nucleotidyl transferase" evidence="1">
    <location>
        <begin position="4"/>
        <end position="305"/>
    </location>
</feature>
<evidence type="ECO:0000259" key="1">
    <source>
        <dbReference type="Pfam" id="PF00483"/>
    </source>
</evidence>
<evidence type="ECO:0000259" key="2">
    <source>
        <dbReference type="Pfam" id="PF22640"/>
    </source>
</evidence>
<name>A0ABT5BBA4_9BACT</name>
<reference evidence="3 4" key="1">
    <citation type="submission" date="2022-11" db="EMBL/GenBank/DDBJ databases">
        <title>Minimal conservation of predation-associated metabolite biosynthetic gene clusters underscores biosynthetic potential of Myxococcota including descriptions for ten novel species: Archangium lansinium sp. nov., Myxococcus landrumus sp. nov., Nannocystis bai.</title>
        <authorList>
            <person name="Ahearne A."/>
            <person name="Stevens C."/>
            <person name="Dowd S."/>
        </authorList>
    </citation>
    <scope>NUCLEOTIDE SEQUENCE [LARGE SCALE GENOMIC DNA]</scope>
    <source>
        <strain evidence="3 4">NCELM</strain>
    </source>
</reference>
<comment type="caution">
    <text evidence="3">The sequence shown here is derived from an EMBL/GenBank/DDBJ whole genome shotgun (WGS) entry which is preliminary data.</text>
</comment>
<evidence type="ECO:0000313" key="3">
    <source>
        <dbReference type="EMBL" id="MDC0670266.1"/>
    </source>
</evidence>
<evidence type="ECO:0000313" key="4">
    <source>
        <dbReference type="Proteomes" id="UP001217838"/>
    </source>
</evidence>
<dbReference type="Pfam" id="PF00483">
    <property type="entry name" value="NTP_transferase"/>
    <property type="match status" value="1"/>
</dbReference>
<dbReference type="EMBL" id="JAQNDN010000010">
    <property type="protein sequence ID" value="MDC0670266.1"/>
    <property type="molecule type" value="Genomic_DNA"/>
</dbReference>
<dbReference type="SUPFAM" id="SSF159283">
    <property type="entry name" value="Guanosine diphospho-D-mannose pyrophosphorylase/mannose-6-phosphate isomerase linker domain"/>
    <property type="match status" value="1"/>
</dbReference>
<gene>
    <name evidence="3" type="ORF">POL58_21100</name>
</gene>
<dbReference type="Pfam" id="PF22640">
    <property type="entry name" value="ManC_GMP_beta-helix"/>
    <property type="match status" value="1"/>
</dbReference>
<keyword evidence="4" id="KW-1185">Reference proteome</keyword>
<dbReference type="PANTHER" id="PTHR46390">
    <property type="entry name" value="MANNOSE-1-PHOSPHATE GUANYLYLTRANSFERASE"/>
    <property type="match status" value="1"/>
</dbReference>
<dbReference type="Proteomes" id="UP001217838">
    <property type="component" value="Unassembled WGS sequence"/>
</dbReference>
<proteinExistence type="predicted"/>
<dbReference type="SUPFAM" id="SSF53448">
    <property type="entry name" value="Nucleotide-diphospho-sugar transferases"/>
    <property type="match status" value="1"/>
</dbReference>
<dbReference type="InterPro" id="IPR029044">
    <property type="entry name" value="Nucleotide-diphossugar_trans"/>
</dbReference>
<dbReference type="InterPro" id="IPR005835">
    <property type="entry name" value="NTP_transferase_dom"/>
</dbReference>
<sequence length="388" mass="40955">MRIALVMAGGGGSRLWPASTPERPKQFMALRTDRRQSLLAAAVDRAAAVAGADCTFLVTTAELAAAVRAAAPQLPPEHVIEEPCPRSTAPCVALSLVYIVERLRARGWSEGQIDETPLVVLPSDHHIGDEGRFADLLGRACDCAAETRDVVVLGVTPTRPETGYGYIERDGVPRASACDTACASLTLYSALRFVEKPNLARAREFLASGRFLWNAGVCIAPIGRMLAEYQRHAPALWQAFAPVAAALREGSAELARGRTAAAYATIQPASIDVAILEQLADLRVAATDVAWTDLGSWAAIREALPRDGDGFAVHAENGAAVHVVGGRDGLVWTDGADVAIVGLDGVAVISSGGRILVCPLERAQEVRAAAEASAKYAAARPRDKPRDA</sequence>
<organism evidence="3 4">
    <name type="scientific">Nannocystis radixulma</name>
    <dbReference type="NCBI Taxonomy" id="2995305"/>
    <lineage>
        <taxon>Bacteria</taxon>
        <taxon>Pseudomonadati</taxon>
        <taxon>Myxococcota</taxon>
        <taxon>Polyangia</taxon>
        <taxon>Nannocystales</taxon>
        <taxon>Nannocystaceae</taxon>
        <taxon>Nannocystis</taxon>
    </lineage>
</organism>
<accession>A0ABT5BBA4</accession>
<dbReference type="InterPro" id="IPR054566">
    <property type="entry name" value="ManC/GMP-like_b-helix"/>
</dbReference>
<feature type="domain" description="MannoseP isomerase/GMP-like beta-helix" evidence="2">
    <location>
        <begin position="327"/>
        <end position="367"/>
    </location>
</feature>
<dbReference type="Gene3D" id="3.90.550.10">
    <property type="entry name" value="Spore Coat Polysaccharide Biosynthesis Protein SpsA, Chain A"/>
    <property type="match status" value="1"/>
</dbReference>